<dbReference type="PANTHER" id="PTHR31570">
    <property type="entry name" value="HAUS AUGMIN-LIKE COMPLEX SUBUNIT 1"/>
    <property type="match status" value="1"/>
</dbReference>
<comment type="similarity">
    <text evidence="2">Belongs to the HAUS1 family.</text>
</comment>
<evidence type="ECO:0000256" key="6">
    <source>
        <dbReference type="ARBA" id="ARBA00022776"/>
    </source>
</evidence>
<evidence type="ECO:0000256" key="2">
    <source>
        <dbReference type="ARBA" id="ARBA00005479"/>
    </source>
</evidence>
<evidence type="ECO:0000256" key="10">
    <source>
        <dbReference type="SAM" id="Coils"/>
    </source>
</evidence>
<dbReference type="GO" id="GO:0005874">
    <property type="term" value="C:microtubule"/>
    <property type="evidence" value="ECO:0007669"/>
    <property type="project" value="UniProtKB-KW"/>
</dbReference>
<comment type="caution">
    <text evidence="11">The sequence shown here is derived from an EMBL/GenBank/DDBJ whole genome shotgun (WGS) entry which is preliminary data.</text>
</comment>
<keyword evidence="9" id="KW-0131">Cell cycle</keyword>
<gene>
    <name evidence="11" type="ORF">TI39_contig391g00007</name>
</gene>
<dbReference type="Proteomes" id="UP000033647">
    <property type="component" value="Unassembled WGS sequence"/>
</dbReference>
<keyword evidence="4" id="KW-0132">Cell division</keyword>
<keyword evidence="6" id="KW-0498">Mitosis</keyword>
<dbReference type="GO" id="GO:0070652">
    <property type="term" value="C:HAUS complex"/>
    <property type="evidence" value="ECO:0007669"/>
    <property type="project" value="InterPro"/>
</dbReference>
<evidence type="ECO:0000256" key="3">
    <source>
        <dbReference type="ARBA" id="ARBA00022490"/>
    </source>
</evidence>
<evidence type="ECO:0000313" key="11">
    <source>
        <dbReference type="EMBL" id="KJX98788.1"/>
    </source>
</evidence>
<dbReference type="PANTHER" id="PTHR31570:SF1">
    <property type="entry name" value="HAUS AUGMIN-LIKE COMPLEX SUBUNIT 1"/>
    <property type="match status" value="1"/>
</dbReference>
<evidence type="ECO:0000256" key="9">
    <source>
        <dbReference type="ARBA" id="ARBA00023306"/>
    </source>
</evidence>
<dbReference type="InterPro" id="IPR026243">
    <property type="entry name" value="HAUS1"/>
</dbReference>
<evidence type="ECO:0000256" key="1">
    <source>
        <dbReference type="ARBA" id="ARBA00004186"/>
    </source>
</evidence>
<accession>A0A0F4GNG3</accession>
<dbReference type="GO" id="GO:0051225">
    <property type="term" value="P:spindle assembly"/>
    <property type="evidence" value="ECO:0007669"/>
    <property type="project" value="InterPro"/>
</dbReference>
<dbReference type="EMBL" id="LAFY01000383">
    <property type="protein sequence ID" value="KJX98788.1"/>
    <property type="molecule type" value="Genomic_DNA"/>
</dbReference>
<keyword evidence="3" id="KW-0963">Cytoplasm</keyword>
<proteinExistence type="inferred from homology"/>
<sequence>MDDWTATALFSPSKARAQQAQAKDWAAVDAWLSRRYGSRIPSFERNEDTLQALLTLANLNENADEQRASVERVQKSALQALGRKQDGLQGEVMQGVEKELKGAESLDVLAELGVVLDCGSGDVVRLGKEMVNLGLEEFEIVQQVKRAEAQLEALKREQRRITALLEDLRGEEFKAPSDIVEDTAEWTRLAKHLKAKVAEYEERLGASKTISRGIGIEHVQQRMGDVEEQKAALQVLEEELRAFQNLPADARTARAEVERAREGLRRLTTKRDRLFEGLVDPYNR</sequence>
<name>A0A0F4GNG3_9PEZI</name>
<evidence type="ECO:0000256" key="8">
    <source>
        <dbReference type="ARBA" id="ARBA00023212"/>
    </source>
</evidence>
<organism evidence="11 12">
    <name type="scientific">Zymoseptoria brevis</name>
    <dbReference type="NCBI Taxonomy" id="1047168"/>
    <lineage>
        <taxon>Eukaryota</taxon>
        <taxon>Fungi</taxon>
        <taxon>Dikarya</taxon>
        <taxon>Ascomycota</taxon>
        <taxon>Pezizomycotina</taxon>
        <taxon>Dothideomycetes</taxon>
        <taxon>Dothideomycetidae</taxon>
        <taxon>Mycosphaerellales</taxon>
        <taxon>Mycosphaerellaceae</taxon>
        <taxon>Zymoseptoria</taxon>
    </lineage>
</organism>
<comment type="subcellular location">
    <subcellularLocation>
        <location evidence="1">Cytoplasm</location>
        <location evidence="1">Cytoskeleton</location>
        <location evidence="1">Spindle</location>
    </subcellularLocation>
</comment>
<dbReference type="Pfam" id="PF25762">
    <property type="entry name" value="HAUS1"/>
    <property type="match status" value="1"/>
</dbReference>
<keyword evidence="5" id="KW-0493">Microtubule</keyword>
<evidence type="ECO:0000256" key="7">
    <source>
        <dbReference type="ARBA" id="ARBA00023054"/>
    </source>
</evidence>
<feature type="coiled-coil region" evidence="10">
    <location>
        <begin position="137"/>
        <end position="270"/>
    </location>
</feature>
<dbReference type="GO" id="GO:0005819">
    <property type="term" value="C:spindle"/>
    <property type="evidence" value="ECO:0007669"/>
    <property type="project" value="UniProtKB-SubCell"/>
</dbReference>
<keyword evidence="8" id="KW-0206">Cytoskeleton</keyword>
<evidence type="ECO:0000256" key="4">
    <source>
        <dbReference type="ARBA" id="ARBA00022618"/>
    </source>
</evidence>
<dbReference type="GO" id="GO:0005829">
    <property type="term" value="C:cytosol"/>
    <property type="evidence" value="ECO:0007669"/>
    <property type="project" value="TreeGrafter"/>
</dbReference>
<reference evidence="11 12" key="1">
    <citation type="submission" date="2015-03" db="EMBL/GenBank/DDBJ databases">
        <title>RNA-seq based gene annotation and comparative genomics of four Zymoseptoria species reveal species-specific pathogenicity related genes and transposable element activity.</title>
        <authorList>
            <person name="Grandaubert J."/>
            <person name="Bhattacharyya A."/>
            <person name="Stukenbrock E.H."/>
        </authorList>
    </citation>
    <scope>NUCLEOTIDE SEQUENCE [LARGE SCALE GENOMIC DNA]</scope>
    <source>
        <strain evidence="11 12">Zb18110</strain>
    </source>
</reference>
<protein>
    <submittedName>
        <fullName evidence="11">Uncharacterized protein</fullName>
    </submittedName>
</protein>
<dbReference type="OrthoDB" id="5372507at2759"/>
<dbReference type="AlphaFoldDB" id="A0A0F4GNG3"/>
<evidence type="ECO:0000313" key="12">
    <source>
        <dbReference type="Proteomes" id="UP000033647"/>
    </source>
</evidence>
<keyword evidence="7 10" id="KW-0175">Coiled coil</keyword>
<dbReference type="GO" id="GO:0051301">
    <property type="term" value="P:cell division"/>
    <property type="evidence" value="ECO:0007669"/>
    <property type="project" value="UniProtKB-KW"/>
</dbReference>
<keyword evidence="12" id="KW-1185">Reference proteome</keyword>
<evidence type="ECO:0000256" key="5">
    <source>
        <dbReference type="ARBA" id="ARBA00022701"/>
    </source>
</evidence>